<name>A0ABQ5JRR6_9EUKA</name>
<evidence type="ECO:0000313" key="3">
    <source>
        <dbReference type="Proteomes" id="UP001057375"/>
    </source>
</evidence>
<reference evidence="2" key="1">
    <citation type="submission" date="2022-03" db="EMBL/GenBank/DDBJ databases">
        <title>Draft genome sequence of Aduncisulcus paluster, a free-living microaerophilic Fornicata.</title>
        <authorList>
            <person name="Yuyama I."/>
            <person name="Kume K."/>
            <person name="Tamura T."/>
            <person name="Inagaki Y."/>
            <person name="Hashimoto T."/>
        </authorList>
    </citation>
    <scope>NUCLEOTIDE SEQUENCE</scope>
    <source>
        <strain evidence="2">NY0171</strain>
    </source>
</reference>
<accession>A0ABQ5JRR6</accession>
<keyword evidence="1" id="KW-0812">Transmembrane</keyword>
<dbReference type="EMBL" id="BQXS01011609">
    <property type="protein sequence ID" value="GKT14637.1"/>
    <property type="molecule type" value="Genomic_DNA"/>
</dbReference>
<gene>
    <name evidence="2" type="ORF">ADUPG1_010527</name>
</gene>
<sequence>MQISGHASALDTSIESAVLGVFQSSISIPSPFSLLFPPQLCAKLSDEQLFRALLSLSLPFPFGIIFNPSFSSRDDTLLSSKYEVSPISLGTFIRVITSLSSMCLFICLSGIGNMKRSSRVASEDDKRMYKDLSRKSVFNARTVREVLRDDVNSLLTYVNKLGETFGADEILSRAKEMGVEISPCQHSKGEDSGHGSSSKVKVNLSTSRVFSRLVFIPRCVARVKDCINQTILSGEKWYISGSNEAVFVKNLNNVLDMIIISMKKLEEVIENVITHSWLELEE</sequence>
<evidence type="ECO:0000313" key="2">
    <source>
        <dbReference type="EMBL" id="GKT14637.1"/>
    </source>
</evidence>
<keyword evidence="3" id="KW-1185">Reference proteome</keyword>
<feature type="transmembrane region" description="Helical" evidence="1">
    <location>
        <begin position="87"/>
        <end position="111"/>
    </location>
</feature>
<dbReference type="Proteomes" id="UP001057375">
    <property type="component" value="Unassembled WGS sequence"/>
</dbReference>
<keyword evidence="1" id="KW-0472">Membrane</keyword>
<comment type="caution">
    <text evidence="2">The sequence shown here is derived from an EMBL/GenBank/DDBJ whole genome shotgun (WGS) entry which is preliminary data.</text>
</comment>
<protein>
    <submittedName>
        <fullName evidence="2">Uncharacterized protein</fullName>
    </submittedName>
</protein>
<keyword evidence="1" id="KW-1133">Transmembrane helix</keyword>
<proteinExistence type="predicted"/>
<evidence type="ECO:0000256" key="1">
    <source>
        <dbReference type="SAM" id="Phobius"/>
    </source>
</evidence>
<organism evidence="2 3">
    <name type="scientific">Aduncisulcus paluster</name>
    <dbReference type="NCBI Taxonomy" id="2918883"/>
    <lineage>
        <taxon>Eukaryota</taxon>
        <taxon>Metamonada</taxon>
        <taxon>Carpediemonas-like organisms</taxon>
        <taxon>Aduncisulcus</taxon>
    </lineage>
</organism>
<feature type="transmembrane region" description="Helical" evidence="1">
    <location>
        <begin position="49"/>
        <end position="67"/>
    </location>
</feature>